<protein>
    <submittedName>
        <fullName evidence="1">Uncharacterized protein</fullName>
    </submittedName>
</protein>
<name>A0A0K2TH34_LEPSM</name>
<sequence>MFGHQVFYVDRRRHCFCSLTPENTNVDTWMFPPQEVKNNEGRNA</sequence>
<reference evidence="1" key="1">
    <citation type="submission" date="2014-05" db="EMBL/GenBank/DDBJ databases">
        <authorList>
            <person name="Chronopoulou M."/>
        </authorList>
    </citation>
    <scope>NUCLEOTIDE SEQUENCE</scope>
    <source>
        <tissue evidence="1">Whole organism</tissue>
    </source>
</reference>
<evidence type="ECO:0000313" key="1">
    <source>
        <dbReference type="EMBL" id="CDW24811.1"/>
    </source>
</evidence>
<proteinExistence type="predicted"/>
<organism evidence="1">
    <name type="scientific">Lepeophtheirus salmonis</name>
    <name type="common">Salmon louse</name>
    <name type="synonym">Caligus salmonis</name>
    <dbReference type="NCBI Taxonomy" id="72036"/>
    <lineage>
        <taxon>Eukaryota</taxon>
        <taxon>Metazoa</taxon>
        <taxon>Ecdysozoa</taxon>
        <taxon>Arthropoda</taxon>
        <taxon>Crustacea</taxon>
        <taxon>Multicrustacea</taxon>
        <taxon>Hexanauplia</taxon>
        <taxon>Copepoda</taxon>
        <taxon>Siphonostomatoida</taxon>
        <taxon>Caligidae</taxon>
        <taxon>Lepeophtheirus</taxon>
    </lineage>
</organism>
<dbReference type="AlphaFoldDB" id="A0A0K2TH34"/>
<accession>A0A0K2TH34</accession>
<dbReference type="EMBL" id="HACA01007450">
    <property type="protein sequence ID" value="CDW24811.1"/>
    <property type="molecule type" value="Transcribed_RNA"/>
</dbReference>